<dbReference type="InterPro" id="IPR050083">
    <property type="entry name" value="HtpX_protease"/>
</dbReference>
<keyword evidence="11" id="KW-0997">Cell inner membrane</keyword>
<gene>
    <name evidence="11" type="primary">htpX</name>
    <name evidence="13" type="ordered locus">Sta7437_3199</name>
</gene>
<dbReference type="GO" id="GO:0005886">
    <property type="term" value="C:plasma membrane"/>
    <property type="evidence" value="ECO:0007669"/>
    <property type="project" value="UniProtKB-SubCell"/>
</dbReference>
<dbReference type="EC" id="3.4.24.-" evidence="11"/>
<reference evidence="14" key="1">
    <citation type="journal article" date="2013" name="Proc. Natl. Acad. Sci. U.S.A.">
        <title>Improving the coverage of the cyanobacterial phylum using diversity-driven genome sequencing.</title>
        <authorList>
            <person name="Shih P.M."/>
            <person name="Wu D."/>
            <person name="Latifi A."/>
            <person name="Axen S.D."/>
            <person name="Fewer D.P."/>
            <person name="Talla E."/>
            <person name="Calteau A."/>
            <person name="Cai F."/>
            <person name="Tandeau de Marsac N."/>
            <person name="Rippka R."/>
            <person name="Herdman M."/>
            <person name="Sivonen K."/>
            <person name="Coursin T."/>
            <person name="Laurent T."/>
            <person name="Goodwin L."/>
            <person name="Nolan M."/>
            <person name="Davenport K.W."/>
            <person name="Han C.S."/>
            <person name="Rubin E.M."/>
            <person name="Eisen J.A."/>
            <person name="Woyke T."/>
            <person name="Gugger M."/>
            <person name="Kerfeld C.A."/>
        </authorList>
    </citation>
    <scope>NUCLEOTIDE SEQUENCE [LARGE SCALE GENOMIC DNA]</scope>
    <source>
        <strain evidence="14">ATCC 29371 / PCC 7437</strain>
    </source>
</reference>
<dbReference type="Proteomes" id="UP000010473">
    <property type="component" value="Chromosome"/>
</dbReference>
<dbReference type="PANTHER" id="PTHR43221">
    <property type="entry name" value="PROTEASE HTPX"/>
    <property type="match status" value="1"/>
</dbReference>
<keyword evidence="5 11" id="KW-0479">Metal-binding</keyword>
<evidence type="ECO:0000313" key="14">
    <source>
        <dbReference type="Proteomes" id="UP000010473"/>
    </source>
</evidence>
<accession>K9XX81</accession>
<protein>
    <recommendedName>
        <fullName evidence="11">Protease HtpX homolog</fullName>
        <ecNumber evidence="11">3.4.24.-</ecNumber>
    </recommendedName>
</protein>
<keyword evidence="10 11" id="KW-0472">Membrane</keyword>
<dbReference type="PANTHER" id="PTHR43221:SF2">
    <property type="entry name" value="PROTEASE HTPX HOMOLOG"/>
    <property type="match status" value="1"/>
</dbReference>
<evidence type="ECO:0000256" key="8">
    <source>
        <dbReference type="ARBA" id="ARBA00022989"/>
    </source>
</evidence>
<evidence type="ECO:0000256" key="5">
    <source>
        <dbReference type="ARBA" id="ARBA00022723"/>
    </source>
</evidence>
<feature type="transmembrane region" description="Helical" evidence="11">
    <location>
        <begin position="148"/>
        <end position="171"/>
    </location>
</feature>
<evidence type="ECO:0000256" key="10">
    <source>
        <dbReference type="ARBA" id="ARBA00023136"/>
    </source>
</evidence>
<feature type="transmembrane region" description="Helical" evidence="11">
    <location>
        <begin position="34"/>
        <end position="51"/>
    </location>
</feature>
<keyword evidence="13" id="KW-0346">Stress response</keyword>
<keyword evidence="8 11" id="KW-1133">Transmembrane helix</keyword>
<keyword evidence="7 11" id="KW-0862">Zinc</keyword>
<dbReference type="Pfam" id="PF01435">
    <property type="entry name" value="Peptidase_M48"/>
    <property type="match status" value="1"/>
</dbReference>
<keyword evidence="9 11" id="KW-0482">Metalloprotease</keyword>
<dbReference type="GO" id="GO:0004222">
    <property type="term" value="F:metalloendopeptidase activity"/>
    <property type="evidence" value="ECO:0007669"/>
    <property type="project" value="UniProtKB-UniRule"/>
</dbReference>
<feature type="active site" evidence="11">
    <location>
        <position position="135"/>
    </location>
</feature>
<evidence type="ECO:0000256" key="6">
    <source>
        <dbReference type="ARBA" id="ARBA00022801"/>
    </source>
</evidence>
<dbReference type="eggNOG" id="COG0501">
    <property type="taxonomic scope" value="Bacteria"/>
</dbReference>
<keyword evidence="4 11" id="KW-0812">Transmembrane</keyword>
<keyword evidence="2 11" id="KW-1003">Cell membrane</keyword>
<dbReference type="KEGG" id="scs:Sta7437_3199"/>
<feature type="transmembrane region" description="Helical" evidence="11">
    <location>
        <begin position="7"/>
        <end position="28"/>
    </location>
</feature>
<dbReference type="AlphaFoldDB" id="K9XX81"/>
<keyword evidence="6 11" id="KW-0378">Hydrolase</keyword>
<keyword evidence="3 11" id="KW-0645">Protease</keyword>
<feature type="transmembrane region" description="Helical" evidence="11">
    <location>
        <begin position="183"/>
        <end position="204"/>
    </location>
</feature>
<dbReference type="InterPro" id="IPR001915">
    <property type="entry name" value="Peptidase_M48"/>
</dbReference>
<comment type="subcellular location">
    <subcellularLocation>
        <location evidence="11">Cell inner membrane</location>
        <topology evidence="11">Multi-pass membrane protein</topology>
    </subcellularLocation>
</comment>
<dbReference type="CDD" id="cd07336">
    <property type="entry name" value="M48B_HtpX_like"/>
    <property type="match status" value="1"/>
</dbReference>
<evidence type="ECO:0000313" key="13">
    <source>
        <dbReference type="EMBL" id="AFZ36706.1"/>
    </source>
</evidence>
<dbReference type="HAMAP" id="MF_00188">
    <property type="entry name" value="Pept_M48_protease_HtpX"/>
    <property type="match status" value="1"/>
</dbReference>
<feature type="binding site" evidence="11">
    <location>
        <position position="134"/>
    </location>
    <ligand>
        <name>Zn(2+)</name>
        <dbReference type="ChEBI" id="CHEBI:29105"/>
        <note>catalytic</note>
    </ligand>
</feature>
<feature type="binding site" evidence="11">
    <location>
        <position position="138"/>
    </location>
    <ligand>
        <name>Zn(2+)</name>
        <dbReference type="ChEBI" id="CHEBI:29105"/>
        <note>catalytic</note>
    </ligand>
</feature>
<dbReference type="RefSeq" id="WP_015194368.1">
    <property type="nucleotide sequence ID" value="NC_019748.1"/>
</dbReference>
<feature type="domain" description="Peptidase M48" evidence="12">
    <location>
        <begin position="69"/>
        <end position="281"/>
    </location>
</feature>
<evidence type="ECO:0000256" key="2">
    <source>
        <dbReference type="ARBA" id="ARBA00022475"/>
    </source>
</evidence>
<dbReference type="InterPro" id="IPR022919">
    <property type="entry name" value="Pept_M48_protease_HtpX"/>
</dbReference>
<organism evidence="13 14">
    <name type="scientific">Stanieria cyanosphaera (strain ATCC 29371 / PCC 7437)</name>
    <dbReference type="NCBI Taxonomy" id="111780"/>
    <lineage>
        <taxon>Bacteria</taxon>
        <taxon>Bacillati</taxon>
        <taxon>Cyanobacteriota</taxon>
        <taxon>Cyanophyceae</taxon>
        <taxon>Pleurocapsales</taxon>
        <taxon>Dermocarpellaceae</taxon>
        <taxon>Stanieria</taxon>
    </lineage>
</organism>
<dbReference type="HOGENOM" id="CLU_042266_3_0_3"/>
<dbReference type="EMBL" id="CP003653">
    <property type="protein sequence ID" value="AFZ36706.1"/>
    <property type="molecule type" value="Genomic_DNA"/>
</dbReference>
<evidence type="ECO:0000256" key="3">
    <source>
        <dbReference type="ARBA" id="ARBA00022670"/>
    </source>
</evidence>
<evidence type="ECO:0000256" key="7">
    <source>
        <dbReference type="ARBA" id="ARBA00022833"/>
    </source>
</evidence>
<evidence type="ECO:0000256" key="9">
    <source>
        <dbReference type="ARBA" id="ARBA00023049"/>
    </source>
</evidence>
<dbReference type="GO" id="GO:0006508">
    <property type="term" value="P:proteolysis"/>
    <property type="evidence" value="ECO:0007669"/>
    <property type="project" value="UniProtKB-KW"/>
</dbReference>
<dbReference type="GO" id="GO:0008270">
    <property type="term" value="F:zinc ion binding"/>
    <property type="evidence" value="ECO:0007669"/>
    <property type="project" value="UniProtKB-UniRule"/>
</dbReference>
<evidence type="ECO:0000259" key="12">
    <source>
        <dbReference type="Pfam" id="PF01435"/>
    </source>
</evidence>
<evidence type="ECO:0000256" key="11">
    <source>
        <dbReference type="HAMAP-Rule" id="MF_00188"/>
    </source>
</evidence>
<name>K9XX81_STAC7</name>
<proteinExistence type="inferred from homology"/>
<evidence type="ECO:0000256" key="4">
    <source>
        <dbReference type="ARBA" id="ARBA00022692"/>
    </source>
</evidence>
<comment type="cofactor">
    <cofactor evidence="11">
        <name>Zn(2+)</name>
        <dbReference type="ChEBI" id="CHEBI:29105"/>
    </cofactor>
    <text evidence="11">Binds 1 zinc ion per subunit.</text>
</comment>
<comment type="similarity">
    <text evidence="1 11">Belongs to the peptidase M48B family.</text>
</comment>
<dbReference type="Gene3D" id="3.30.2010.10">
    <property type="entry name" value="Metalloproteases ('zincins'), catalytic domain"/>
    <property type="match status" value="1"/>
</dbReference>
<feature type="binding site" evidence="11">
    <location>
        <position position="209"/>
    </location>
    <ligand>
        <name>Zn(2+)</name>
        <dbReference type="ChEBI" id="CHEBI:29105"/>
        <note>catalytic</note>
    </ligand>
</feature>
<dbReference type="OrthoDB" id="15218at2"/>
<dbReference type="PATRIC" id="fig|111780.3.peg.3317"/>
<keyword evidence="14" id="KW-1185">Reference proteome</keyword>
<sequence length="297" mass="31795">MLGINQLKTAALLGLLSGILVLAGYYLIGNEQGLYLGLIFAAITSFSSWYFSDQAALAAYRAQPLTRNQAPELYDLVNDLSQKAQIPMPKIFIVPTKTPNAFATGRDPNHAAIAVTEGILQLLSPDELSGVLAHELTHIKNRDTLTQAVAGTIAGAITFVGRILSLGALYGPVTQDNRRGGNPFGLLFLIILAPISATLIQLAISRTREFSADRGSAEITQNPIALANALQKLETIGKQIPMNGNPAFEPLLIMNSFSGEGIQGLFRTHPSTEERVIRLTQIAKELGASNSNSFAKA</sequence>
<evidence type="ECO:0000256" key="1">
    <source>
        <dbReference type="ARBA" id="ARBA00009779"/>
    </source>
</evidence>